<dbReference type="RefSeq" id="WP_183974773.1">
    <property type="nucleotide sequence ID" value="NZ_JACIBY010000005.1"/>
</dbReference>
<reference evidence="2 3" key="1">
    <citation type="submission" date="2020-08" db="EMBL/GenBank/DDBJ databases">
        <title>Genomic Encyclopedia of Type Strains, Phase IV (KMG-IV): sequencing the most valuable type-strain genomes for metagenomic binning, comparative biology and taxonomic classification.</title>
        <authorList>
            <person name="Goeker M."/>
        </authorList>
    </citation>
    <scope>NUCLEOTIDE SEQUENCE [LARGE SCALE GENOMIC DNA]</scope>
    <source>
        <strain evidence="2 3">DSM 17976</strain>
    </source>
</reference>
<dbReference type="Pfam" id="PF24595">
    <property type="entry name" value="DUF7619"/>
    <property type="match status" value="2"/>
</dbReference>
<sequence>MKPTLTLLLVIKTVLVFSQTFTIPKLVPDGPVKTLDYSPTQGLLLSGDFRYLGYPAQNIAVVDTVEGNPKGGSFPLLTYYNRSEGDKEIVPDGKGGWYIANTSQYRGGSGLNEFYTRQQYIIYDSTNTVKVLDCIVHILPNNAIDTVFKINANTTTYRIVNASNIVFYKNILYAWCDLADNQGIVFRKKFLGIDAQTGNVIWDSNTTHRSDRATGGMTIIGNKLYMTGYINSINGTPVNRNTLCYNLDNRQTTNWNPLNNFNFNCNGCGPLSITSNKNNTLIISALTNPNNNTYSLFASDTLTGGIIWQRNFSNSSLPLITAEGSFGYCFVGFCCNLGSQILRMNISDGQTLKTISYPSNSRNQIEFDTTKYYVGNIQGLKLYGKHLYLCGYVQDGTTLRRNAVQIDTTRFRVTDWKPFNELENNETPSGYYRSVQNIVVQNGKVFMMGDFKLIKLRFAPQLALIDPNLGKLLWKPIINQNTINLSSPIATAFEGDSLVWIVHGQDNFIAYDARTGFIKRRFTVSGIGSLKKIIAIDGKLFLQGVFHSLNGLPVTSGFGVIDKDGNPFPWDPIFPIFSGQVNQIQQHGELICVGGRFTTSKGGYNLAFINRHTGELTNWKPNITEKEHIRNFVIQGNEIIIDRDINYISPPQPADYGKINISTGKIIADYYYPSCQGSEKMISKEKYIFLDTYCGSSSGQNVVYLDQEYKKIETNKKLLKPIKYTTSVTTWDFPAPEPEDMTMAGTTLFYAFVGSGSLAPMPFLMSTTFPKNFFNNSIDYFPQAGGNAGSVTVNFYGYGIEVGSSIRLLKTGQTSIVVPDSMTTFPENYRMQAVLNLRNKTVGDWDIEITTPSGDKRVIANGFKIEEAIPADIHVEIVAPAQIRIGAPAKVKVYVANRGDYNAYNVPVWLTFPADLKVNVKVYTNTSIGTILHDTLTRIPIKGNNGELIGYAGWLSIPKLRAGELIEIPLTIQSPGANLINIAAYPSSPLSTVQDPNDNAINARINFTLDEINPADYSYPKLFEPARECLGALADLAGALAGAANPVIGCIRGIADATEKIANKSGIIDITGSVIGAVAGCGGKFIPIVGPLLNAIDKFNNLKDIIGAGAGALDKCNGMKPNPKNGGFAPIQPVNIRSGDPNDKLGPVGAKAERFVTGKDPFSYLIRFENFDTATAAAQFVVLIDTLDKNKFNFSTFQLGYFNVADTTFYVPPGKKHHIVDWDMRPAQNLILRMEARFNDTTGILKANYTSLDPKTMELTEDVFLGFLPPNQNPPEGEGGLAFSIKPKQDLPNLTTITNKAYIYFDYNEVVPTPPWSNKLDKGIPSSQIQSLPAVSQDTTIALRWGGSDNANESGVKFYDIMVSVNNHPYKPFLITTPLTSVNFVGKIDSTYRFYSIAYDSVYNEEPAPVTFDAQTRIQLSGTIISVKSGDWNNPSTWSCNCIPTVSSNVLIKSGHAVKLTPAMGAQGSKNLTIEAGAVFDAKGVFVADPKR</sequence>
<dbReference type="Proteomes" id="UP000541352">
    <property type="component" value="Unassembled WGS sequence"/>
</dbReference>
<dbReference type="InterPro" id="IPR015943">
    <property type="entry name" value="WD40/YVTN_repeat-like_dom_sf"/>
</dbReference>
<name>A0A7W5ZL97_9BACT</name>
<accession>A0A7W5ZL97</accession>
<keyword evidence="3" id="KW-1185">Reference proteome</keyword>
<evidence type="ECO:0000313" key="3">
    <source>
        <dbReference type="Proteomes" id="UP000541352"/>
    </source>
</evidence>
<feature type="domain" description="DUF7619" evidence="1">
    <location>
        <begin position="1268"/>
        <end position="1315"/>
    </location>
</feature>
<gene>
    <name evidence="2" type="ORF">FHS57_002950</name>
</gene>
<evidence type="ECO:0000259" key="1">
    <source>
        <dbReference type="Pfam" id="PF24595"/>
    </source>
</evidence>
<organism evidence="2 3">
    <name type="scientific">Runella defluvii</name>
    <dbReference type="NCBI Taxonomy" id="370973"/>
    <lineage>
        <taxon>Bacteria</taxon>
        <taxon>Pseudomonadati</taxon>
        <taxon>Bacteroidota</taxon>
        <taxon>Cytophagia</taxon>
        <taxon>Cytophagales</taxon>
        <taxon>Spirosomataceae</taxon>
        <taxon>Runella</taxon>
    </lineage>
</organism>
<proteinExistence type="predicted"/>
<protein>
    <recommendedName>
        <fullName evidence="1">DUF7619 domain-containing protein</fullName>
    </recommendedName>
</protein>
<comment type="caution">
    <text evidence="2">The sequence shown here is derived from an EMBL/GenBank/DDBJ whole genome shotgun (WGS) entry which is preliminary data.</text>
</comment>
<feature type="domain" description="DUF7619" evidence="1">
    <location>
        <begin position="1140"/>
        <end position="1200"/>
    </location>
</feature>
<dbReference type="SUPFAM" id="SSF50998">
    <property type="entry name" value="Quinoprotein alcohol dehydrogenase-like"/>
    <property type="match status" value="1"/>
</dbReference>
<dbReference type="Gene3D" id="2.130.10.10">
    <property type="entry name" value="YVTN repeat-like/Quinoprotein amine dehydrogenase"/>
    <property type="match status" value="2"/>
</dbReference>
<dbReference type="InterPro" id="IPR055353">
    <property type="entry name" value="DUF7619"/>
</dbReference>
<evidence type="ECO:0000313" key="2">
    <source>
        <dbReference type="EMBL" id="MBB3838944.1"/>
    </source>
</evidence>
<dbReference type="InterPro" id="IPR011047">
    <property type="entry name" value="Quinoprotein_ADH-like_sf"/>
</dbReference>
<dbReference type="EMBL" id="JACIBY010000005">
    <property type="protein sequence ID" value="MBB3838944.1"/>
    <property type="molecule type" value="Genomic_DNA"/>
</dbReference>